<feature type="domain" description="AP180 N-terminal homology (ANTH)" evidence="2">
    <location>
        <begin position="34"/>
        <end position="163"/>
    </location>
</feature>
<evidence type="ECO:0000313" key="3">
    <source>
        <dbReference type="EMBL" id="KAL0334142.1"/>
    </source>
</evidence>
<reference evidence="3" key="1">
    <citation type="submission" date="2020-06" db="EMBL/GenBank/DDBJ databases">
        <authorList>
            <person name="Li T."/>
            <person name="Hu X."/>
            <person name="Zhang T."/>
            <person name="Song X."/>
            <person name="Zhang H."/>
            <person name="Dai N."/>
            <person name="Sheng W."/>
            <person name="Hou X."/>
            <person name="Wei L."/>
        </authorList>
    </citation>
    <scope>NUCLEOTIDE SEQUENCE</scope>
    <source>
        <strain evidence="3">G01</strain>
        <tissue evidence="3">Leaf</tissue>
    </source>
</reference>
<dbReference type="GO" id="GO:0005905">
    <property type="term" value="C:clathrin-coated pit"/>
    <property type="evidence" value="ECO:0007669"/>
    <property type="project" value="TreeGrafter"/>
</dbReference>
<dbReference type="GO" id="GO:0048268">
    <property type="term" value="P:clathrin coat assembly"/>
    <property type="evidence" value="ECO:0007669"/>
    <property type="project" value="InterPro"/>
</dbReference>
<dbReference type="GO" id="GO:0000149">
    <property type="term" value="F:SNARE binding"/>
    <property type="evidence" value="ECO:0007669"/>
    <property type="project" value="TreeGrafter"/>
</dbReference>
<dbReference type="EMBL" id="JACGWK010000009">
    <property type="protein sequence ID" value="KAL0334142.1"/>
    <property type="molecule type" value="Genomic_DNA"/>
</dbReference>
<dbReference type="SUPFAM" id="SSF89009">
    <property type="entry name" value="GAT-like domain"/>
    <property type="match status" value="1"/>
</dbReference>
<protein>
    <submittedName>
        <fullName evidence="3">Clathrin assembly protein</fullName>
    </submittedName>
</protein>
<comment type="caution">
    <text evidence="3">The sequence shown here is derived from an EMBL/GenBank/DDBJ whole genome shotgun (WGS) entry which is preliminary data.</text>
</comment>
<feature type="region of interest" description="Disordered" evidence="1">
    <location>
        <begin position="195"/>
        <end position="247"/>
    </location>
</feature>
<evidence type="ECO:0000256" key="1">
    <source>
        <dbReference type="SAM" id="MobiDB-lite"/>
    </source>
</evidence>
<sequence length="309" mass="33904">MISIGITRSSGIMMSLLVICFTSCNKLAVLLQRTKKFDTPALLEHLPALQQLLFRLLGCQPVGAARYNFIIQYALSIVGAESVRLYVAITDGVLILVDKFFEMQRRDAVKALEIYRRAGDQAQKLSGFFEMCRSLEFGRKQKYVKIEQAPASFLTAMEEYLKDAPEALLLPWRAGQLNDDNCSTPKVIAVPDANVETDPNEEGSNPSADSQEGTKTEKRDTDAAPLMPDLLSWDEPSQEESKQDAGNSLPVLITTPEDLSDPTISSQLSSQPPCWELALATVPVAEPGSYAGLSCTKQARHGESVGMRS</sequence>
<feature type="compositionally biased region" description="Basic and acidic residues" evidence="1">
    <location>
        <begin position="212"/>
        <end position="222"/>
    </location>
</feature>
<dbReference type="InterPro" id="IPR045192">
    <property type="entry name" value="AP180-like"/>
</dbReference>
<dbReference type="GO" id="GO:0006900">
    <property type="term" value="P:vesicle budding from membrane"/>
    <property type="evidence" value="ECO:0007669"/>
    <property type="project" value="TreeGrafter"/>
</dbReference>
<dbReference type="PANTHER" id="PTHR22951:SF97">
    <property type="entry name" value="ENTH DOMAIN-CONTAINING PROTEIN"/>
    <property type="match status" value="1"/>
</dbReference>
<dbReference type="InterPro" id="IPR011417">
    <property type="entry name" value="ANTH_dom"/>
</dbReference>
<dbReference type="FunFam" id="1.20.58.150:FF:000005">
    <property type="entry name" value="putative clathrin assembly protein At2g25430"/>
    <property type="match status" value="1"/>
</dbReference>
<dbReference type="Gene3D" id="1.20.58.150">
    <property type="entry name" value="ANTH domain"/>
    <property type="match status" value="1"/>
</dbReference>
<dbReference type="PANTHER" id="PTHR22951">
    <property type="entry name" value="CLATHRIN ASSEMBLY PROTEIN"/>
    <property type="match status" value="1"/>
</dbReference>
<organism evidence="3">
    <name type="scientific">Sesamum angustifolium</name>
    <dbReference type="NCBI Taxonomy" id="2727405"/>
    <lineage>
        <taxon>Eukaryota</taxon>
        <taxon>Viridiplantae</taxon>
        <taxon>Streptophyta</taxon>
        <taxon>Embryophyta</taxon>
        <taxon>Tracheophyta</taxon>
        <taxon>Spermatophyta</taxon>
        <taxon>Magnoliopsida</taxon>
        <taxon>eudicotyledons</taxon>
        <taxon>Gunneridae</taxon>
        <taxon>Pentapetalae</taxon>
        <taxon>asterids</taxon>
        <taxon>lamiids</taxon>
        <taxon>Lamiales</taxon>
        <taxon>Pedaliaceae</taxon>
        <taxon>Sesamum</taxon>
    </lineage>
</organism>
<dbReference type="InterPro" id="IPR014712">
    <property type="entry name" value="ANTH_dom_sf"/>
</dbReference>
<evidence type="ECO:0000259" key="2">
    <source>
        <dbReference type="Pfam" id="PF07651"/>
    </source>
</evidence>
<dbReference type="Pfam" id="PF07651">
    <property type="entry name" value="ANTH"/>
    <property type="match status" value="1"/>
</dbReference>
<feature type="compositionally biased region" description="Polar residues" evidence="1">
    <location>
        <begin position="202"/>
        <end position="211"/>
    </location>
</feature>
<dbReference type="GO" id="GO:0005546">
    <property type="term" value="F:phosphatidylinositol-4,5-bisphosphate binding"/>
    <property type="evidence" value="ECO:0007669"/>
    <property type="project" value="TreeGrafter"/>
</dbReference>
<dbReference type="GO" id="GO:0072583">
    <property type="term" value="P:clathrin-dependent endocytosis"/>
    <property type="evidence" value="ECO:0007669"/>
    <property type="project" value="InterPro"/>
</dbReference>
<proteinExistence type="predicted"/>
<accession>A0AAW2MR84</accession>
<gene>
    <name evidence="3" type="ORF">Sangu_1570400</name>
</gene>
<dbReference type="AlphaFoldDB" id="A0AAW2MR84"/>
<dbReference type="GO" id="GO:0030136">
    <property type="term" value="C:clathrin-coated vesicle"/>
    <property type="evidence" value="ECO:0007669"/>
    <property type="project" value="InterPro"/>
</dbReference>
<name>A0AAW2MR84_9LAMI</name>
<dbReference type="GO" id="GO:0032050">
    <property type="term" value="F:clathrin heavy chain binding"/>
    <property type="evidence" value="ECO:0007669"/>
    <property type="project" value="TreeGrafter"/>
</dbReference>
<dbReference type="GO" id="GO:0005545">
    <property type="term" value="F:1-phosphatidylinositol binding"/>
    <property type="evidence" value="ECO:0007669"/>
    <property type="project" value="InterPro"/>
</dbReference>
<reference evidence="3" key="2">
    <citation type="journal article" date="2024" name="Plant">
        <title>Genomic evolution and insights into agronomic trait innovations of Sesamum species.</title>
        <authorList>
            <person name="Miao H."/>
            <person name="Wang L."/>
            <person name="Qu L."/>
            <person name="Liu H."/>
            <person name="Sun Y."/>
            <person name="Le M."/>
            <person name="Wang Q."/>
            <person name="Wei S."/>
            <person name="Zheng Y."/>
            <person name="Lin W."/>
            <person name="Duan Y."/>
            <person name="Cao H."/>
            <person name="Xiong S."/>
            <person name="Wang X."/>
            <person name="Wei L."/>
            <person name="Li C."/>
            <person name="Ma Q."/>
            <person name="Ju M."/>
            <person name="Zhao R."/>
            <person name="Li G."/>
            <person name="Mu C."/>
            <person name="Tian Q."/>
            <person name="Mei H."/>
            <person name="Zhang T."/>
            <person name="Gao T."/>
            <person name="Zhang H."/>
        </authorList>
    </citation>
    <scope>NUCLEOTIDE SEQUENCE</scope>
    <source>
        <strain evidence="3">G01</strain>
    </source>
</reference>